<keyword evidence="4 10" id="KW-0812">Transmembrane</keyword>
<dbReference type="InterPro" id="IPR039426">
    <property type="entry name" value="TonB-dep_rcpt-like"/>
</dbReference>
<dbReference type="InterPro" id="IPR012910">
    <property type="entry name" value="Plug_dom"/>
</dbReference>
<evidence type="ECO:0000256" key="9">
    <source>
        <dbReference type="ARBA" id="ARBA00023237"/>
    </source>
</evidence>
<dbReference type="GO" id="GO:0009279">
    <property type="term" value="C:cell outer membrane"/>
    <property type="evidence" value="ECO:0007669"/>
    <property type="project" value="UniProtKB-SubCell"/>
</dbReference>
<comment type="subcellular location">
    <subcellularLocation>
        <location evidence="1 10">Cell outer membrane</location>
        <topology evidence="1 10">Multi-pass membrane protein</topology>
    </subcellularLocation>
</comment>
<dbReference type="InterPro" id="IPR000531">
    <property type="entry name" value="Beta-barrel_TonB"/>
</dbReference>
<evidence type="ECO:0000256" key="5">
    <source>
        <dbReference type="ARBA" id="ARBA00022729"/>
    </source>
</evidence>
<dbReference type="PROSITE" id="PS52016">
    <property type="entry name" value="TONB_DEPENDENT_REC_3"/>
    <property type="match status" value="1"/>
</dbReference>
<dbReference type="PANTHER" id="PTHR30069">
    <property type="entry name" value="TONB-DEPENDENT OUTER MEMBRANE RECEPTOR"/>
    <property type="match status" value="1"/>
</dbReference>
<gene>
    <name evidence="14" type="ORF">ENV70_06335</name>
</gene>
<keyword evidence="7 10" id="KW-0472">Membrane</keyword>
<evidence type="ECO:0000256" key="4">
    <source>
        <dbReference type="ARBA" id="ARBA00022692"/>
    </source>
</evidence>
<feature type="domain" description="TonB-dependent receptor-like beta-barrel" evidence="12">
    <location>
        <begin position="221"/>
        <end position="623"/>
    </location>
</feature>
<organism evidence="14">
    <name type="scientific">candidate division WOR-3 bacterium</name>
    <dbReference type="NCBI Taxonomy" id="2052148"/>
    <lineage>
        <taxon>Bacteria</taxon>
        <taxon>Bacteria division WOR-3</taxon>
    </lineage>
</organism>
<keyword evidence="9 10" id="KW-0998">Cell outer membrane</keyword>
<dbReference type="AlphaFoldDB" id="A0A7C6AHE8"/>
<keyword evidence="3 10" id="KW-1134">Transmembrane beta strand</keyword>
<dbReference type="Gene3D" id="2.170.130.10">
    <property type="entry name" value="TonB-dependent receptor, plug domain"/>
    <property type="match status" value="1"/>
</dbReference>
<dbReference type="CDD" id="cd01347">
    <property type="entry name" value="ligand_gated_channel"/>
    <property type="match status" value="1"/>
</dbReference>
<dbReference type="GO" id="GO:0044718">
    <property type="term" value="P:siderophore transmembrane transport"/>
    <property type="evidence" value="ECO:0007669"/>
    <property type="project" value="TreeGrafter"/>
</dbReference>
<evidence type="ECO:0000256" key="8">
    <source>
        <dbReference type="ARBA" id="ARBA00023170"/>
    </source>
</evidence>
<evidence type="ECO:0000259" key="12">
    <source>
        <dbReference type="Pfam" id="PF00593"/>
    </source>
</evidence>
<dbReference type="InterPro" id="IPR036942">
    <property type="entry name" value="Beta-barrel_TonB_sf"/>
</dbReference>
<comment type="similarity">
    <text evidence="10 11">Belongs to the TonB-dependent receptor family.</text>
</comment>
<evidence type="ECO:0000256" key="2">
    <source>
        <dbReference type="ARBA" id="ARBA00022448"/>
    </source>
</evidence>
<name>A0A7C6AHE8_UNCW3</name>
<dbReference type="Pfam" id="PF07715">
    <property type="entry name" value="Plug"/>
    <property type="match status" value="1"/>
</dbReference>
<keyword evidence="2 10" id="KW-0813">Transport</keyword>
<dbReference type="SUPFAM" id="SSF56935">
    <property type="entry name" value="Porins"/>
    <property type="match status" value="1"/>
</dbReference>
<dbReference type="InterPro" id="IPR037066">
    <property type="entry name" value="Plug_dom_sf"/>
</dbReference>
<keyword evidence="6 11" id="KW-0798">TonB box</keyword>
<reference evidence="14" key="1">
    <citation type="journal article" date="2020" name="mSystems">
        <title>Genome- and Community-Level Interaction Insights into Carbon Utilization and Element Cycling Functions of Hydrothermarchaeota in Hydrothermal Sediment.</title>
        <authorList>
            <person name="Zhou Z."/>
            <person name="Liu Y."/>
            <person name="Xu W."/>
            <person name="Pan J."/>
            <person name="Luo Z.H."/>
            <person name="Li M."/>
        </authorList>
    </citation>
    <scope>NUCLEOTIDE SEQUENCE [LARGE SCALE GENOMIC DNA]</scope>
    <source>
        <strain evidence="14">SpSt-783</strain>
    </source>
</reference>
<evidence type="ECO:0000256" key="10">
    <source>
        <dbReference type="PROSITE-ProRule" id="PRU01360"/>
    </source>
</evidence>
<comment type="caution">
    <text evidence="14">The sequence shown here is derived from an EMBL/GenBank/DDBJ whole genome shotgun (WGS) entry which is preliminary data.</text>
</comment>
<dbReference type="Gene3D" id="2.40.170.20">
    <property type="entry name" value="TonB-dependent receptor, beta-barrel domain"/>
    <property type="match status" value="1"/>
</dbReference>
<evidence type="ECO:0000256" key="6">
    <source>
        <dbReference type="ARBA" id="ARBA00023077"/>
    </source>
</evidence>
<evidence type="ECO:0000259" key="13">
    <source>
        <dbReference type="Pfam" id="PF07715"/>
    </source>
</evidence>
<evidence type="ECO:0000256" key="7">
    <source>
        <dbReference type="ARBA" id="ARBA00023136"/>
    </source>
</evidence>
<proteinExistence type="inferred from homology"/>
<dbReference type="Pfam" id="PF00593">
    <property type="entry name" value="TonB_dep_Rec_b-barrel"/>
    <property type="match status" value="1"/>
</dbReference>
<evidence type="ECO:0000313" key="14">
    <source>
        <dbReference type="EMBL" id="HHS63210.1"/>
    </source>
</evidence>
<keyword evidence="5" id="KW-0732">Signal</keyword>
<sequence>MVPLLILFINISQVYEVEGVVVYAPRYPVSLKEISTGVTVIDKEAIDALGSSNIGELLKNLAGIDVKDYGSPGTVSSISIRGMPSSGVLVLLDGIPLNSIQTGIADISLIDVNDIKQIEIIKGPVSSLYGANGIGGIVNIITEDGMESEIAGASVKQKIGDVVNKFNASEYFVKYRIPYEHFNYRITGKKISSRGGRTNNDCDGFSLKNQIGYDFTALKIEFGTILNFRDYGIPGPQPLIDSLNSLPYLGDSTSTSKYDNQSDRVWLNNLLLTLKLLNSLSFNSSLFGNLQDNRFHTRYSGWGIVDEDYQYSLTTLGSNNSFVWEWKQDKLILGFDYRYDTLRAEKMSVQTGDTIWSAQAKNYGYWFSLVKKILRLFTINGSVRYDKNSSYGGFFSPSFGIISEINQRLWLKFSIARAFRAPGFNDLYWPIYGNKQLKPEYGNAYEFRIESSPVYNLFAGASIFLRDVRDRITWLPTKDGLWKPQNVNYLRIAGTEVELHLKLTDNLKITCDGTYLFARQKNQELIYYDFITSEMEFQEIEREAAFIPQLTFSIRIDQEIKKDFFLNLNTEYTSRRFNYYENWNNLPEITMDTKELKPYYLVNVHLRRKIFEGLMLSLGIRNLFDTHYAVQFGNGLNDRDYPMPGRTFIAGISWN</sequence>
<accession>A0A7C6AHE8</accession>
<protein>
    <submittedName>
        <fullName evidence="14">TonB-dependent receptor</fullName>
    </submittedName>
</protein>
<feature type="domain" description="TonB-dependent receptor plug" evidence="13">
    <location>
        <begin position="31"/>
        <end position="137"/>
    </location>
</feature>
<evidence type="ECO:0000256" key="11">
    <source>
        <dbReference type="RuleBase" id="RU003357"/>
    </source>
</evidence>
<evidence type="ECO:0000256" key="1">
    <source>
        <dbReference type="ARBA" id="ARBA00004571"/>
    </source>
</evidence>
<dbReference type="EMBL" id="DTHJ01000132">
    <property type="protein sequence ID" value="HHS63210.1"/>
    <property type="molecule type" value="Genomic_DNA"/>
</dbReference>
<keyword evidence="8 14" id="KW-0675">Receptor</keyword>
<dbReference type="GO" id="GO:0015344">
    <property type="term" value="F:siderophore uptake transmembrane transporter activity"/>
    <property type="evidence" value="ECO:0007669"/>
    <property type="project" value="TreeGrafter"/>
</dbReference>
<evidence type="ECO:0000256" key="3">
    <source>
        <dbReference type="ARBA" id="ARBA00022452"/>
    </source>
</evidence>
<dbReference type="PANTHER" id="PTHR30069:SF29">
    <property type="entry name" value="HEMOGLOBIN AND HEMOGLOBIN-HAPTOGLOBIN-BINDING PROTEIN 1-RELATED"/>
    <property type="match status" value="1"/>
</dbReference>